<dbReference type="GO" id="GO:0005634">
    <property type="term" value="C:nucleus"/>
    <property type="evidence" value="ECO:0007669"/>
    <property type="project" value="TreeGrafter"/>
</dbReference>
<dbReference type="PRINTS" id="PR00503">
    <property type="entry name" value="BROMODOMAIN"/>
</dbReference>
<dbReference type="AlphaFoldDB" id="A0A1J4L244"/>
<dbReference type="InterPro" id="IPR036427">
    <property type="entry name" value="Bromodomain-like_sf"/>
</dbReference>
<dbReference type="InterPro" id="IPR001487">
    <property type="entry name" value="Bromodomain"/>
</dbReference>
<dbReference type="OrthoDB" id="21449at2759"/>
<dbReference type="Pfam" id="PF00439">
    <property type="entry name" value="Bromodomain"/>
    <property type="match status" value="1"/>
</dbReference>
<gene>
    <name evidence="4" type="ORF">TRFO_13494</name>
</gene>
<dbReference type="PANTHER" id="PTHR22880:SF225">
    <property type="entry name" value="BROMODOMAIN-CONTAINING PROTEIN BET-1-RELATED"/>
    <property type="match status" value="1"/>
</dbReference>
<feature type="domain" description="Bromo" evidence="3">
    <location>
        <begin position="19"/>
        <end position="91"/>
    </location>
</feature>
<dbReference type="CDD" id="cd04369">
    <property type="entry name" value="Bromodomain"/>
    <property type="match status" value="1"/>
</dbReference>
<dbReference type="Proteomes" id="UP000179807">
    <property type="component" value="Unassembled WGS sequence"/>
</dbReference>
<dbReference type="InterPro" id="IPR038336">
    <property type="entry name" value="NET_sf"/>
</dbReference>
<dbReference type="Gene3D" id="1.20.1270.220">
    <property type="match status" value="1"/>
</dbReference>
<dbReference type="GO" id="GO:0000785">
    <property type="term" value="C:chromatin"/>
    <property type="evidence" value="ECO:0007669"/>
    <property type="project" value="TreeGrafter"/>
</dbReference>
<protein>
    <submittedName>
        <fullName evidence="4">Bromodomain containing protein</fullName>
    </submittedName>
</protein>
<dbReference type="InterPro" id="IPR050935">
    <property type="entry name" value="Bromo_chromatin_reader"/>
</dbReference>
<comment type="caution">
    <text evidence="4">The sequence shown here is derived from an EMBL/GenBank/DDBJ whole genome shotgun (WGS) entry which is preliminary data.</text>
</comment>
<dbReference type="RefSeq" id="XP_068369150.1">
    <property type="nucleotide sequence ID" value="XM_068497286.1"/>
</dbReference>
<evidence type="ECO:0000259" key="3">
    <source>
        <dbReference type="PROSITE" id="PS50014"/>
    </source>
</evidence>
<organism evidence="4 5">
    <name type="scientific">Tritrichomonas foetus</name>
    <dbReference type="NCBI Taxonomy" id="1144522"/>
    <lineage>
        <taxon>Eukaryota</taxon>
        <taxon>Metamonada</taxon>
        <taxon>Parabasalia</taxon>
        <taxon>Tritrichomonadida</taxon>
        <taxon>Tritrichomonadidae</taxon>
        <taxon>Tritrichomonas</taxon>
    </lineage>
</organism>
<dbReference type="VEuPathDB" id="TrichDB:TRFO_13494"/>
<dbReference type="Pfam" id="PF17035">
    <property type="entry name" value="BET"/>
    <property type="match status" value="1"/>
</dbReference>
<dbReference type="InterPro" id="IPR018359">
    <property type="entry name" value="Bromodomain_CS"/>
</dbReference>
<evidence type="ECO:0000256" key="1">
    <source>
        <dbReference type="ARBA" id="ARBA00023117"/>
    </source>
</evidence>
<dbReference type="SMART" id="SM00297">
    <property type="entry name" value="BROMO"/>
    <property type="match status" value="1"/>
</dbReference>
<dbReference type="GO" id="GO:0006338">
    <property type="term" value="P:chromatin remodeling"/>
    <property type="evidence" value="ECO:0007669"/>
    <property type="project" value="TreeGrafter"/>
</dbReference>
<dbReference type="PROSITE" id="PS50014">
    <property type="entry name" value="BROMODOMAIN_2"/>
    <property type="match status" value="1"/>
</dbReference>
<dbReference type="EMBL" id="MLAK01000156">
    <property type="protein sequence ID" value="OHT16014.1"/>
    <property type="molecule type" value="Genomic_DNA"/>
</dbReference>
<reference evidence="4" key="1">
    <citation type="submission" date="2016-10" db="EMBL/GenBank/DDBJ databases">
        <authorList>
            <person name="Benchimol M."/>
            <person name="Almeida L.G."/>
            <person name="Vasconcelos A.T."/>
            <person name="Perreira-Neves A."/>
            <person name="Rosa I.A."/>
            <person name="Tasca T."/>
            <person name="Bogo M.R."/>
            <person name="de Souza W."/>
        </authorList>
    </citation>
    <scope>NUCLEOTIDE SEQUENCE [LARGE SCALE GENOMIC DNA]</scope>
    <source>
        <strain evidence="4">K</strain>
    </source>
</reference>
<name>A0A1J4L244_9EUKA</name>
<dbReference type="SUPFAM" id="SSF47370">
    <property type="entry name" value="Bromodomain"/>
    <property type="match status" value="1"/>
</dbReference>
<dbReference type="Gene3D" id="1.20.920.10">
    <property type="entry name" value="Bromodomain-like"/>
    <property type="match status" value="1"/>
</dbReference>
<evidence type="ECO:0000256" key="2">
    <source>
        <dbReference type="PROSITE-ProRule" id="PRU00035"/>
    </source>
</evidence>
<dbReference type="GeneID" id="94831990"/>
<dbReference type="InterPro" id="IPR027353">
    <property type="entry name" value="NET_dom"/>
</dbReference>
<keyword evidence="1 2" id="KW-0103">Bromodomain</keyword>
<dbReference type="PANTHER" id="PTHR22880">
    <property type="entry name" value="FALZ-RELATED BROMODOMAIN-CONTAINING PROTEINS"/>
    <property type="match status" value="1"/>
</dbReference>
<sequence length="240" mass="28244">MHLSPYLKKQCQEVMEKICARPIAQIFFYPVDPIQDNCPNYFDIVKNPMDLGTIKKNLRGNKYKSVSEWKRDMELVWSNSILFNTESSSVGIMALELQSYYLKLTKYISDSYRSSWKNQLIELHQEFALCVKEVNKFKAVSLPKIRQVIKRDQLCPILEELPPPQFRRHYKFFSKDEINKLMNDINSLKVESHIQMIASILKEHEPTVFDDSEQTEIDINTLQPTTLKIIRDQVDQIIHS</sequence>
<keyword evidence="5" id="KW-1185">Reference proteome</keyword>
<dbReference type="PROSITE" id="PS00633">
    <property type="entry name" value="BROMODOMAIN_1"/>
    <property type="match status" value="1"/>
</dbReference>
<evidence type="ECO:0000313" key="5">
    <source>
        <dbReference type="Proteomes" id="UP000179807"/>
    </source>
</evidence>
<evidence type="ECO:0000313" key="4">
    <source>
        <dbReference type="EMBL" id="OHT16014.1"/>
    </source>
</evidence>
<dbReference type="GO" id="GO:0006355">
    <property type="term" value="P:regulation of DNA-templated transcription"/>
    <property type="evidence" value="ECO:0007669"/>
    <property type="project" value="TreeGrafter"/>
</dbReference>
<proteinExistence type="predicted"/>
<accession>A0A1J4L244</accession>